<name>A0A9P0PS25_ACAOB</name>
<proteinExistence type="predicted"/>
<dbReference type="OrthoDB" id="6512700at2759"/>
<comment type="caution">
    <text evidence="1">The sequence shown here is derived from an EMBL/GenBank/DDBJ whole genome shotgun (WGS) entry which is preliminary data.</text>
</comment>
<dbReference type="EMBL" id="CAKOFQ010007267">
    <property type="protein sequence ID" value="CAH1996811.1"/>
    <property type="molecule type" value="Genomic_DNA"/>
</dbReference>
<gene>
    <name evidence="1" type="ORF">ACAOBT_LOCUS23368</name>
</gene>
<sequence>MFGMWKGIFPCLRSELRLKLENSLIVIIASTVLYNIRIRCNQNHGDEVVIREEAGVNNEIPTNPQSGLNMRQNFVQQHFQ</sequence>
<dbReference type="AlphaFoldDB" id="A0A9P0PS25"/>
<reference evidence="1" key="1">
    <citation type="submission" date="2022-03" db="EMBL/GenBank/DDBJ databases">
        <authorList>
            <person name="Sayadi A."/>
        </authorList>
    </citation>
    <scope>NUCLEOTIDE SEQUENCE</scope>
</reference>
<evidence type="ECO:0000313" key="2">
    <source>
        <dbReference type="Proteomes" id="UP001152888"/>
    </source>
</evidence>
<organism evidence="1 2">
    <name type="scientific">Acanthoscelides obtectus</name>
    <name type="common">Bean weevil</name>
    <name type="synonym">Bruchus obtectus</name>
    <dbReference type="NCBI Taxonomy" id="200917"/>
    <lineage>
        <taxon>Eukaryota</taxon>
        <taxon>Metazoa</taxon>
        <taxon>Ecdysozoa</taxon>
        <taxon>Arthropoda</taxon>
        <taxon>Hexapoda</taxon>
        <taxon>Insecta</taxon>
        <taxon>Pterygota</taxon>
        <taxon>Neoptera</taxon>
        <taxon>Endopterygota</taxon>
        <taxon>Coleoptera</taxon>
        <taxon>Polyphaga</taxon>
        <taxon>Cucujiformia</taxon>
        <taxon>Chrysomeloidea</taxon>
        <taxon>Chrysomelidae</taxon>
        <taxon>Bruchinae</taxon>
        <taxon>Bruchini</taxon>
        <taxon>Acanthoscelides</taxon>
    </lineage>
</organism>
<keyword evidence="2" id="KW-1185">Reference proteome</keyword>
<accession>A0A9P0PS25</accession>
<evidence type="ECO:0000313" key="1">
    <source>
        <dbReference type="EMBL" id="CAH1996811.1"/>
    </source>
</evidence>
<protein>
    <submittedName>
        <fullName evidence="1">Uncharacterized protein</fullName>
    </submittedName>
</protein>
<dbReference type="Proteomes" id="UP001152888">
    <property type="component" value="Unassembled WGS sequence"/>
</dbReference>